<evidence type="ECO:0000256" key="3">
    <source>
        <dbReference type="ARBA" id="ARBA00022842"/>
    </source>
</evidence>
<sequence length="266" mass="29490">MDGTLLDHHTYSIEPARPMLAYLKHEQVPVIPTTSKTCAELLALREHYQLDGPFIVENGAAIYIPHGFFPHKPAGAVWSDGYWCKSLSSPRLHWLKIVDRLKKDFPNSFIGFNDMSVSEICEATGLPPADAELAAQRQYGEPVMFTGDSEQKSRFIQAAQHRGATVLEGGRFLHLCGDVNKGIALKWLTDTYTQQFALAQAPTTIALGDSGNDIAMLEQADIGIRILSPTRQPPVVNKTSGLLLTSSRYGPEGWNEMLDDYFKNMP</sequence>
<accession>A0A3N5Y1U7</accession>
<dbReference type="NCBIfam" id="TIGR01486">
    <property type="entry name" value="HAD-SF-IIB-MPGP"/>
    <property type="match status" value="1"/>
</dbReference>
<dbReference type="Proteomes" id="UP000275281">
    <property type="component" value="Unassembled WGS sequence"/>
</dbReference>
<protein>
    <submittedName>
        <fullName evidence="4">HAD-IIB family hydrolase</fullName>
    </submittedName>
</protein>
<dbReference type="SUPFAM" id="SSF56784">
    <property type="entry name" value="HAD-like"/>
    <property type="match status" value="1"/>
</dbReference>
<dbReference type="EMBL" id="RPOK01000002">
    <property type="protein sequence ID" value="RPJ67682.1"/>
    <property type="molecule type" value="Genomic_DNA"/>
</dbReference>
<dbReference type="GO" id="GO:0050531">
    <property type="term" value="F:mannosyl-3-phosphoglycerate phosphatase activity"/>
    <property type="evidence" value="ECO:0007669"/>
    <property type="project" value="InterPro"/>
</dbReference>
<keyword evidence="5" id="KW-1185">Reference proteome</keyword>
<reference evidence="4 5" key="1">
    <citation type="submission" date="2018-11" db="EMBL/GenBank/DDBJ databases">
        <authorList>
            <person name="Ye M.-Q."/>
            <person name="Du Z.-J."/>
        </authorList>
    </citation>
    <scope>NUCLEOTIDE SEQUENCE [LARGE SCALE GENOMIC DNA]</scope>
    <source>
        <strain evidence="4 5">U0105</strain>
    </source>
</reference>
<dbReference type="InterPro" id="IPR006379">
    <property type="entry name" value="HAD-SF_hydro_IIB"/>
</dbReference>
<dbReference type="Pfam" id="PF08282">
    <property type="entry name" value="Hydrolase_3"/>
    <property type="match status" value="2"/>
</dbReference>
<evidence type="ECO:0000313" key="5">
    <source>
        <dbReference type="Proteomes" id="UP000275281"/>
    </source>
</evidence>
<dbReference type="PANTHER" id="PTHR10000:SF8">
    <property type="entry name" value="HAD SUPERFAMILY HYDROLASE-LIKE, TYPE 3"/>
    <property type="match status" value="1"/>
</dbReference>
<gene>
    <name evidence="4" type="ORF">DRW07_08140</name>
</gene>
<dbReference type="PANTHER" id="PTHR10000">
    <property type="entry name" value="PHOSPHOSERINE PHOSPHATASE"/>
    <property type="match status" value="1"/>
</dbReference>
<keyword evidence="3" id="KW-0460">Magnesium</keyword>
<dbReference type="InterPro" id="IPR036412">
    <property type="entry name" value="HAD-like_sf"/>
</dbReference>
<dbReference type="InterPro" id="IPR023214">
    <property type="entry name" value="HAD_sf"/>
</dbReference>
<keyword evidence="2 4" id="KW-0378">Hydrolase</keyword>
<organism evidence="4 5">
    <name type="scientific">Alteromonas sediminis</name>
    <dbReference type="NCBI Taxonomy" id="2259342"/>
    <lineage>
        <taxon>Bacteria</taxon>
        <taxon>Pseudomonadati</taxon>
        <taxon>Pseudomonadota</taxon>
        <taxon>Gammaproteobacteria</taxon>
        <taxon>Alteromonadales</taxon>
        <taxon>Alteromonadaceae</taxon>
        <taxon>Alteromonas/Salinimonas group</taxon>
        <taxon>Alteromonas</taxon>
    </lineage>
</organism>
<dbReference type="AlphaFoldDB" id="A0A3N5Y1U7"/>
<comment type="caution">
    <text evidence="4">The sequence shown here is derived from an EMBL/GenBank/DDBJ whole genome shotgun (WGS) entry which is preliminary data.</text>
</comment>
<dbReference type="Gene3D" id="3.30.980.20">
    <property type="entry name" value="Putative mannosyl-3-phosphoglycerate phosphatase, domain 2"/>
    <property type="match status" value="1"/>
</dbReference>
<keyword evidence="1" id="KW-0479">Metal-binding</keyword>
<dbReference type="GO" id="GO:0051479">
    <property type="term" value="P:mannosylglycerate biosynthetic process"/>
    <property type="evidence" value="ECO:0007669"/>
    <property type="project" value="InterPro"/>
</dbReference>
<dbReference type="GO" id="GO:0005829">
    <property type="term" value="C:cytosol"/>
    <property type="evidence" value="ECO:0007669"/>
    <property type="project" value="TreeGrafter"/>
</dbReference>
<dbReference type="Gene3D" id="3.40.50.1000">
    <property type="entry name" value="HAD superfamily/HAD-like"/>
    <property type="match status" value="1"/>
</dbReference>
<dbReference type="OrthoDB" id="193379at2"/>
<proteinExistence type="predicted"/>
<dbReference type="InterPro" id="IPR006381">
    <property type="entry name" value="HAD-SF-IIB-MPGP"/>
</dbReference>
<dbReference type="GO" id="GO:0000287">
    <property type="term" value="F:magnesium ion binding"/>
    <property type="evidence" value="ECO:0007669"/>
    <property type="project" value="TreeGrafter"/>
</dbReference>
<evidence type="ECO:0000313" key="4">
    <source>
        <dbReference type="EMBL" id="RPJ67682.1"/>
    </source>
</evidence>
<evidence type="ECO:0000256" key="2">
    <source>
        <dbReference type="ARBA" id="ARBA00022801"/>
    </source>
</evidence>
<dbReference type="NCBIfam" id="TIGR01484">
    <property type="entry name" value="HAD-SF-IIB"/>
    <property type="match status" value="1"/>
</dbReference>
<name>A0A3N5Y1U7_9ALTE</name>
<evidence type="ECO:0000256" key="1">
    <source>
        <dbReference type="ARBA" id="ARBA00022723"/>
    </source>
</evidence>